<dbReference type="AlphaFoldDB" id="A0A017T3V5"/>
<reference evidence="3 4" key="1">
    <citation type="submission" date="2013-05" db="EMBL/GenBank/DDBJ databases">
        <title>Genome assembly of Chondromyces apiculatus DSM 436.</title>
        <authorList>
            <person name="Sharma G."/>
            <person name="Khatri I."/>
            <person name="Kaur C."/>
            <person name="Mayilraj S."/>
            <person name="Subramanian S."/>
        </authorList>
    </citation>
    <scope>NUCLEOTIDE SEQUENCE [LARGE SCALE GENOMIC DNA]</scope>
    <source>
        <strain evidence="3 4">DSM 436</strain>
    </source>
</reference>
<keyword evidence="2" id="KW-0812">Transmembrane</keyword>
<feature type="region of interest" description="Disordered" evidence="1">
    <location>
        <begin position="102"/>
        <end position="135"/>
    </location>
</feature>
<evidence type="ECO:0000256" key="1">
    <source>
        <dbReference type="SAM" id="MobiDB-lite"/>
    </source>
</evidence>
<evidence type="ECO:0000256" key="2">
    <source>
        <dbReference type="SAM" id="Phobius"/>
    </source>
</evidence>
<accession>A0A017T3V5</accession>
<feature type="transmembrane region" description="Helical" evidence="2">
    <location>
        <begin position="58"/>
        <end position="79"/>
    </location>
</feature>
<comment type="caution">
    <text evidence="3">The sequence shown here is derived from an EMBL/GenBank/DDBJ whole genome shotgun (WGS) entry which is preliminary data.</text>
</comment>
<keyword evidence="2" id="KW-0472">Membrane</keyword>
<feature type="compositionally biased region" description="Low complexity" evidence="1">
    <location>
        <begin position="17"/>
        <end position="30"/>
    </location>
</feature>
<name>A0A017T3V5_9BACT</name>
<gene>
    <name evidence="3" type="ORF">CAP_5030</name>
</gene>
<feature type="region of interest" description="Disordered" evidence="1">
    <location>
        <begin position="1"/>
        <end position="51"/>
    </location>
</feature>
<evidence type="ECO:0000313" key="3">
    <source>
        <dbReference type="EMBL" id="EYF03929.1"/>
    </source>
</evidence>
<dbReference type="EMBL" id="ASRX01000040">
    <property type="protein sequence ID" value="EYF03929.1"/>
    <property type="molecule type" value="Genomic_DNA"/>
</dbReference>
<dbReference type="STRING" id="1192034.CAP_5030"/>
<feature type="compositionally biased region" description="Pro residues" evidence="1">
    <location>
        <begin position="1"/>
        <end position="16"/>
    </location>
</feature>
<dbReference type="Proteomes" id="UP000019678">
    <property type="component" value="Unassembled WGS sequence"/>
</dbReference>
<keyword evidence="2" id="KW-1133">Transmembrane helix</keyword>
<protein>
    <recommendedName>
        <fullName evidence="5">SH3b domain-containing protein</fullName>
    </recommendedName>
</protein>
<sequence>MLCPMPSTPPAGPPAPASQAAAPVPAAEGGPSLGALRFPASTPPPATLSRPARVTNSITTLLLLAVALLLVAAATPPLLRLLAIGLDSPRVAHARHLPLLDRDSRRRAPEPSPARNGFFAPEETWGEPSDPLEAPPAWNRPPDPGAEREFKGRAVVGLARRDLTLLADPSPSAQPLGQIDEGAELMIMKDDGEWLLVLHSGQKGPLIGWTRRNGVALR</sequence>
<proteinExistence type="predicted"/>
<evidence type="ECO:0008006" key="5">
    <source>
        <dbReference type="Google" id="ProtNLM"/>
    </source>
</evidence>
<keyword evidence="4" id="KW-1185">Reference proteome</keyword>
<evidence type="ECO:0000313" key="4">
    <source>
        <dbReference type="Proteomes" id="UP000019678"/>
    </source>
</evidence>
<organism evidence="3 4">
    <name type="scientific">Chondromyces apiculatus DSM 436</name>
    <dbReference type="NCBI Taxonomy" id="1192034"/>
    <lineage>
        <taxon>Bacteria</taxon>
        <taxon>Pseudomonadati</taxon>
        <taxon>Myxococcota</taxon>
        <taxon>Polyangia</taxon>
        <taxon>Polyangiales</taxon>
        <taxon>Polyangiaceae</taxon>
        <taxon>Chondromyces</taxon>
    </lineage>
</organism>